<dbReference type="Gene3D" id="3.40.50.720">
    <property type="entry name" value="NAD(P)-binding Rossmann-like Domain"/>
    <property type="match status" value="1"/>
</dbReference>
<dbReference type="AlphaFoldDB" id="A0A2L2Y3D6"/>
<accession>A0A2L2Y3D6</accession>
<dbReference type="PIRSF" id="PIRSF000189">
    <property type="entry name" value="D-aa_oxidase"/>
    <property type="match status" value="1"/>
</dbReference>
<dbReference type="GO" id="GO:0005782">
    <property type="term" value="C:peroxisomal matrix"/>
    <property type="evidence" value="ECO:0007669"/>
    <property type="project" value="UniProtKB-SubCell"/>
</dbReference>
<dbReference type="PROSITE" id="PS00677">
    <property type="entry name" value="DAO"/>
    <property type="match status" value="1"/>
</dbReference>
<feature type="binding site" evidence="7">
    <location>
        <begin position="305"/>
        <end position="310"/>
    </location>
    <ligand>
        <name>FAD</name>
        <dbReference type="ChEBI" id="CHEBI:57692"/>
    </ligand>
</feature>
<keyword evidence="4" id="KW-0285">Flavoprotein</keyword>
<feature type="binding site" evidence="7">
    <location>
        <position position="166"/>
    </location>
    <ligand>
        <name>FAD</name>
        <dbReference type="ChEBI" id="CHEBI:57692"/>
    </ligand>
</feature>
<organism evidence="9">
    <name type="scientific">Parasteatoda tepidariorum</name>
    <name type="common">Common house spider</name>
    <name type="synonym">Achaearanea tepidariorum</name>
    <dbReference type="NCBI Taxonomy" id="114398"/>
    <lineage>
        <taxon>Eukaryota</taxon>
        <taxon>Metazoa</taxon>
        <taxon>Ecdysozoa</taxon>
        <taxon>Arthropoda</taxon>
        <taxon>Chelicerata</taxon>
        <taxon>Arachnida</taxon>
        <taxon>Araneae</taxon>
        <taxon>Araneomorphae</taxon>
        <taxon>Entelegynae</taxon>
        <taxon>Araneoidea</taxon>
        <taxon>Theridiidae</taxon>
        <taxon>Parasteatoda</taxon>
    </lineage>
</organism>
<dbReference type="EMBL" id="IAAA01005595">
    <property type="protein sequence ID" value="LAA02686.1"/>
    <property type="molecule type" value="mRNA"/>
</dbReference>
<dbReference type="InterPro" id="IPR006181">
    <property type="entry name" value="D-amino_acid_oxidase_CS"/>
</dbReference>
<evidence type="ECO:0000256" key="5">
    <source>
        <dbReference type="ARBA" id="ARBA00022827"/>
    </source>
</evidence>
<protein>
    <submittedName>
        <fullName evidence="9">D-aspartate oxidase</fullName>
    </submittedName>
</protein>
<dbReference type="InterPro" id="IPR023209">
    <property type="entry name" value="DAO"/>
</dbReference>
<dbReference type="Pfam" id="PF01266">
    <property type="entry name" value="DAO"/>
    <property type="match status" value="1"/>
</dbReference>
<comment type="subcellular location">
    <subcellularLocation>
        <location evidence="2">Peroxisome matrix</location>
    </subcellularLocation>
</comment>
<evidence type="ECO:0000256" key="6">
    <source>
        <dbReference type="ARBA" id="ARBA00023002"/>
    </source>
</evidence>
<dbReference type="GO" id="GO:0071949">
    <property type="term" value="F:FAD binding"/>
    <property type="evidence" value="ECO:0007669"/>
    <property type="project" value="InterPro"/>
</dbReference>
<dbReference type="EMBL" id="IAAA01005596">
    <property type="protein sequence ID" value="LAA02692.1"/>
    <property type="molecule type" value="mRNA"/>
</dbReference>
<dbReference type="GO" id="GO:0003884">
    <property type="term" value="F:D-amino-acid oxidase activity"/>
    <property type="evidence" value="ECO:0007669"/>
    <property type="project" value="InterPro"/>
</dbReference>
<comment type="similarity">
    <text evidence="3">Belongs to the DAMOX/DASOX family.</text>
</comment>
<feature type="binding site" evidence="7">
    <location>
        <position position="221"/>
    </location>
    <ligand>
        <name>D-dopa</name>
        <dbReference type="ChEBI" id="CHEBI:149689"/>
    </ligand>
</feature>
<dbReference type="SUPFAM" id="SSF54373">
    <property type="entry name" value="FAD-linked reductases, C-terminal domain"/>
    <property type="match status" value="1"/>
</dbReference>
<dbReference type="PANTHER" id="PTHR11530">
    <property type="entry name" value="D-AMINO ACID OXIDASE"/>
    <property type="match status" value="1"/>
</dbReference>
<reference evidence="9" key="1">
    <citation type="journal article" date="2016" name="Mol. Ecol. Resour.">
        <title>Evaluation of the impact of RNA preservation methods of spiders for de novo transcriptome assembly.</title>
        <authorList>
            <person name="Kono N."/>
            <person name="Nakamura H."/>
            <person name="Ito Y."/>
            <person name="Tomita M."/>
            <person name="Arakawa K."/>
        </authorList>
    </citation>
    <scope>NUCLEOTIDE SEQUENCE</scope>
    <source>
        <tissue evidence="9">Whole body</tissue>
    </source>
</reference>
<dbReference type="Gene3D" id="3.30.9.10">
    <property type="entry name" value="D-Amino Acid Oxidase, subunit A, domain 2"/>
    <property type="match status" value="1"/>
</dbReference>
<feature type="binding site" evidence="7">
    <location>
        <position position="306"/>
    </location>
    <ligand>
        <name>D-dopa</name>
        <dbReference type="ChEBI" id="CHEBI:149689"/>
    </ligand>
</feature>
<name>A0A2L2Y3D6_PARTP</name>
<dbReference type="OrthoDB" id="2015447at2759"/>
<keyword evidence="6" id="KW-0560">Oxidoreductase</keyword>
<evidence type="ECO:0000256" key="7">
    <source>
        <dbReference type="PIRSR" id="PIRSR000189-1"/>
    </source>
</evidence>
<evidence type="ECO:0000256" key="3">
    <source>
        <dbReference type="ARBA" id="ARBA00006730"/>
    </source>
</evidence>
<evidence type="ECO:0000259" key="8">
    <source>
        <dbReference type="Pfam" id="PF01266"/>
    </source>
</evidence>
<feature type="domain" description="FAD dependent oxidoreductase" evidence="8">
    <location>
        <begin position="6"/>
        <end position="319"/>
    </location>
</feature>
<feature type="binding site" evidence="7">
    <location>
        <begin position="49"/>
        <end position="51"/>
    </location>
    <ligand>
        <name>FAD</name>
        <dbReference type="ChEBI" id="CHEBI:57692"/>
    </ligand>
</feature>
<evidence type="ECO:0000256" key="2">
    <source>
        <dbReference type="ARBA" id="ARBA00004253"/>
    </source>
</evidence>
<feature type="binding site" evidence="7">
    <location>
        <position position="276"/>
    </location>
    <ligand>
        <name>D-dopa</name>
        <dbReference type="ChEBI" id="CHEBI:149689"/>
    </ligand>
</feature>
<comment type="cofactor">
    <cofactor evidence="1 7">
        <name>FAD</name>
        <dbReference type="ChEBI" id="CHEBI:57692"/>
    </cofactor>
</comment>
<keyword evidence="5 7" id="KW-0274">FAD</keyword>
<dbReference type="SUPFAM" id="SSF51971">
    <property type="entry name" value="Nucleotide-binding domain"/>
    <property type="match status" value="1"/>
</dbReference>
<evidence type="ECO:0000313" key="9">
    <source>
        <dbReference type="EMBL" id="LAA02686.1"/>
    </source>
</evidence>
<evidence type="ECO:0000256" key="1">
    <source>
        <dbReference type="ARBA" id="ARBA00001974"/>
    </source>
</evidence>
<dbReference type="PANTHER" id="PTHR11530:SF11">
    <property type="entry name" value="D-ASPARTATE OXIDASE"/>
    <property type="match status" value="1"/>
</dbReference>
<dbReference type="InterPro" id="IPR006076">
    <property type="entry name" value="FAD-dep_OxRdtase"/>
</dbReference>
<dbReference type="GO" id="GO:0019478">
    <property type="term" value="P:D-amino acid catabolic process"/>
    <property type="evidence" value="ECO:0007669"/>
    <property type="project" value="TreeGrafter"/>
</dbReference>
<proteinExistence type="evidence at transcript level"/>
<evidence type="ECO:0000256" key="4">
    <source>
        <dbReference type="ARBA" id="ARBA00022630"/>
    </source>
</evidence>
<sequence length="339" mass="37774">MAPIRKVAVIGAGIVGSSSALIAIEKVPNIEVTLISETFSPFTTGDGSAGLWKPYLLGNVAPERLRFWLTKTFNFLQDIFMSENASECGVGLLPCYEISTTPLETPTFKDIFLDWRPMNSKEMALFPSRYKYGAFMTTYFAECTKLIPELLKKFKERGGQIIKQKVENFSELCGKYDVVINCSGIGATGLTHDPELKPIRGQVIRVKAPWIKYAVMDPEFYILPNAEETICGGTKQVGDWNLDIVPKDRERILSGCTDLYPSLKKAQVVREWVGLRPGRNEPRIERETIKTVKGTIEVIHNYGHGGSGVTIGWGCAHEAITLLEDALNDINLNNIRSHL</sequence>